<dbReference type="EMBL" id="PIQG01000001">
    <property type="protein sequence ID" value="RUO79691.1"/>
    <property type="molecule type" value="Genomic_DNA"/>
</dbReference>
<dbReference type="Gene3D" id="1.10.287.1080">
    <property type="entry name" value="MazG-like"/>
    <property type="match status" value="2"/>
</dbReference>
<dbReference type="CDD" id="cd11529">
    <property type="entry name" value="NTP-PPase_MazG_Cterm"/>
    <property type="match status" value="1"/>
</dbReference>
<dbReference type="EC" id="3.6.1.8" evidence="3"/>
<comment type="caution">
    <text evidence="6">The sequence shown here is derived from an EMBL/GenBank/DDBJ whole genome shotgun (WGS) entry which is preliminary data.</text>
</comment>
<dbReference type="FunFam" id="1.10.287.1080:FF:000003">
    <property type="entry name" value="Nucleoside triphosphate pyrophosphohydrolase"/>
    <property type="match status" value="1"/>
</dbReference>
<organism evidence="6 7">
    <name type="scientific">Pseudidiomarina taiwanensis</name>
    <dbReference type="NCBI Taxonomy" id="337250"/>
    <lineage>
        <taxon>Bacteria</taxon>
        <taxon>Pseudomonadati</taxon>
        <taxon>Pseudomonadota</taxon>
        <taxon>Gammaproteobacteria</taxon>
        <taxon>Alteromonadales</taxon>
        <taxon>Idiomarinaceae</taxon>
        <taxon>Pseudidiomarina</taxon>
    </lineage>
</organism>
<dbReference type="GO" id="GO:0047693">
    <property type="term" value="F:ATP diphosphatase activity"/>
    <property type="evidence" value="ECO:0007669"/>
    <property type="project" value="UniProtKB-EC"/>
</dbReference>
<dbReference type="FunFam" id="1.10.287.1080:FF:000001">
    <property type="entry name" value="Nucleoside triphosphate pyrophosphohydrolase"/>
    <property type="match status" value="1"/>
</dbReference>
<dbReference type="GO" id="GO:0046081">
    <property type="term" value="P:dUTP catabolic process"/>
    <property type="evidence" value="ECO:0007669"/>
    <property type="project" value="TreeGrafter"/>
</dbReference>
<dbReference type="GO" id="GO:0046076">
    <property type="term" value="P:dTTP catabolic process"/>
    <property type="evidence" value="ECO:0007669"/>
    <property type="project" value="TreeGrafter"/>
</dbReference>
<dbReference type="CDD" id="cd11528">
    <property type="entry name" value="NTP-PPase_MazG_Nterm"/>
    <property type="match status" value="1"/>
</dbReference>
<evidence type="ECO:0000256" key="2">
    <source>
        <dbReference type="ARBA" id="ARBA00061115"/>
    </source>
</evidence>
<evidence type="ECO:0000256" key="4">
    <source>
        <dbReference type="ARBA" id="ARBA00074799"/>
    </source>
</evidence>
<dbReference type="GO" id="GO:0046061">
    <property type="term" value="P:dATP catabolic process"/>
    <property type="evidence" value="ECO:0007669"/>
    <property type="project" value="TreeGrafter"/>
</dbReference>
<gene>
    <name evidence="6" type="ORF">CWI83_02820</name>
</gene>
<keyword evidence="6" id="KW-0378">Hydrolase</keyword>
<dbReference type="Proteomes" id="UP000288279">
    <property type="component" value="Unassembled WGS sequence"/>
</dbReference>
<dbReference type="SUPFAM" id="SSF101386">
    <property type="entry name" value="all-alpha NTP pyrophosphatases"/>
    <property type="match status" value="2"/>
</dbReference>
<dbReference type="InterPro" id="IPR048011">
    <property type="entry name" value="NTP-PPase_MazG-like_C"/>
</dbReference>
<dbReference type="AlphaFoldDB" id="A0A432ZPA4"/>
<evidence type="ECO:0000313" key="6">
    <source>
        <dbReference type="EMBL" id="RUO79691.1"/>
    </source>
</evidence>
<dbReference type="OrthoDB" id="9808939at2"/>
<evidence type="ECO:0000256" key="1">
    <source>
        <dbReference type="ARBA" id="ARBA00052141"/>
    </source>
</evidence>
<name>A0A432ZPA4_9GAMM</name>
<dbReference type="PANTHER" id="PTHR30522">
    <property type="entry name" value="NUCLEOSIDE TRIPHOSPHATE PYROPHOSPHOHYDROLASE"/>
    <property type="match status" value="1"/>
</dbReference>
<feature type="domain" description="NTP pyrophosphohydrolase MazG-like" evidence="5">
    <location>
        <begin position="177"/>
        <end position="234"/>
    </location>
</feature>
<reference evidence="6 7" key="1">
    <citation type="journal article" date="2011" name="Front. Microbiol.">
        <title>Genomic signatures of strain selection and enhancement in Bacillus atrophaeus var. globigii, a historical biowarfare simulant.</title>
        <authorList>
            <person name="Gibbons H.S."/>
            <person name="Broomall S.M."/>
            <person name="McNew L.A."/>
            <person name="Daligault H."/>
            <person name="Chapman C."/>
            <person name="Bruce D."/>
            <person name="Karavis M."/>
            <person name="Krepps M."/>
            <person name="McGregor P.A."/>
            <person name="Hong C."/>
            <person name="Park K.H."/>
            <person name="Akmal A."/>
            <person name="Feldman A."/>
            <person name="Lin J.S."/>
            <person name="Chang W.E."/>
            <person name="Higgs B.W."/>
            <person name="Demirev P."/>
            <person name="Lindquist J."/>
            <person name="Liem A."/>
            <person name="Fochler E."/>
            <person name="Read T.D."/>
            <person name="Tapia R."/>
            <person name="Johnson S."/>
            <person name="Bishop-Lilly K.A."/>
            <person name="Detter C."/>
            <person name="Han C."/>
            <person name="Sozhamannan S."/>
            <person name="Rosenzweig C.N."/>
            <person name="Skowronski E.W."/>
        </authorList>
    </citation>
    <scope>NUCLEOTIDE SEQUENCE [LARGE SCALE GENOMIC DNA]</scope>
    <source>
        <strain evidence="6 7">PIT1</strain>
    </source>
</reference>
<comment type="similarity">
    <text evidence="2">Belongs to the nucleoside triphosphate pyrophosphohydrolase family.</text>
</comment>
<dbReference type="InterPro" id="IPR048015">
    <property type="entry name" value="NTP-PPase_MazG-like_N"/>
</dbReference>
<keyword evidence="7" id="KW-1185">Reference proteome</keyword>
<dbReference type="Pfam" id="PF03819">
    <property type="entry name" value="MazG"/>
    <property type="match status" value="2"/>
</dbReference>
<dbReference type="PANTHER" id="PTHR30522:SF0">
    <property type="entry name" value="NUCLEOSIDE TRIPHOSPHATE PYROPHOSPHOHYDROLASE"/>
    <property type="match status" value="1"/>
</dbReference>
<dbReference type="GO" id="GO:0046052">
    <property type="term" value="P:UTP catabolic process"/>
    <property type="evidence" value="ECO:0007669"/>
    <property type="project" value="TreeGrafter"/>
</dbReference>
<protein>
    <recommendedName>
        <fullName evidence="4">Nucleoside triphosphate pyrophosphohydrolase</fullName>
        <ecNumber evidence="3">3.6.1.8</ecNumber>
    </recommendedName>
</protein>
<feature type="domain" description="NTP pyrophosphohydrolase MazG-like" evidence="5">
    <location>
        <begin position="27"/>
        <end position="99"/>
    </location>
</feature>
<accession>A0A432ZPA4</accession>
<dbReference type="NCBIfam" id="NF007113">
    <property type="entry name" value="PRK09562.1"/>
    <property type="match status" value="1"/>
</dbReference>
<proteinExistence type="inferred from homology"/>
<comment type="catalytic activity">
    <reaction evidence="1">
        <text>ATP + H2O = AMP + diphosphate + H(+)</text>
        <dbReference type="Rhea" id="RHEA:14245"/>
        <dbReference type="ChEBI" id="CHEBI:15377"/>
        <dbReference type="ChEBI" id="CHEBI:15378"/>
        <dbReference type="ChEBI" id="CHEBI:30616"/>
        <dbReference type="ChEBI" id="CHEBI:33019"/>
        <dbReference type="ChEBI" id="CHEBI:456215"/>
        <dbReference type="EC" id="3.6.1.8"/>
    </reaction>
</comment>
<dbReference type="NCBIfam" id="TIGR00444">
    <property type="entry name" value="mazG"/>
    <property type="match status" value="1"/>
</dbReference>
<evidence type="ECO:0000256" key="3">
    <source>
        <dbReference type="ARBA" id="ARBA00066372"/>
    </source>
</evidence>
<dbReference type="GO" id="GO:0006950">
    <property type="term" value="P:response to stress"/>
    <property type="evidence" value="ECO:0007669"/>
    <property type="project" value="UniProtKB-ARBA"/>
</dbReference>
<evidence type="ECO:0000259" key="5">
    <source>
        <dbReference type="Pfam" id="PF03819"/>
    </source>
</evidence>
<dbReference type="GO" id="GO:0006203">
    <property type="term" value="P:dGTP catabolic process"/>
    <property type="evidence" value="ECO:0007669"/>
    <property type="project" value="TreeGrafter"/>
</dbReference>
<evidence type="ECO:0000313" key="7">
    <source>
        <dbReference type="Proteomes" id="UP000288279"/>
    </source>
</evidence>
<dbReference type="InterPro" id="IPR011551">
    <property type="entry name" value="NTP_PyrPHydrolase_MazG"/>
</dbReference>
<dbReference type="GO" id="GO:0046047">
    <property type="term" value="P:TTP catabolic process"/>
    <property type="evidence" value="ECO:0007669"/>
    <property type="project" value="TreeGrafter"/>
</dbReference>
<dbReference type="InterPro" id="IPR004518">
    <property type="entry name" value="MazG-like_dom"/>
</dbReference>
<sequence>MAGVRALLEVMERLRDPDTGCPWDQKQTMQSLLPYTQEEVYEVMAAIEQGNMDEIADELGDLLFQVVFYAKLGAEQAAFDFDSIAAGTAAKLIRRHPHVYAEDGRPLGKNDKRPSDAEIKARWEQIKQQERLAKAPEEPTVFRDIPHNLPAILMANKLQKRAASVGFDWTEKAPVLDKIEEELDEVRVELERGNQEAVAAEIGDLLFAVVNLARHCQVNPEAALQQTNRKFKQRFQAIEASLAAQGLTPAEQSLAELEALWGKVKANEK</sequence>